<name>A0ABV1RAI4_9HYPH</name>
<sequence>MRDGRHGIINRMVEHPRSGLDTVFRALSDPTRRAMIRQLASSSCTISELSQPYDMSLAAASKHVKVLEEADLVQREIQGRVHHCSLNSRALVPAMTWLDSITAFRDVQNKSNEIC</sequence>
<dbReference type="SUPFAM" id="SSF46785">
    <property type="entry name" value="Winged helix' DNA-binding domain"/>
    <property type="match status" value="1"/>
</dbReference>
<gene>
    <name evidence="2" type="ORF">ABS770_26620</name>
</gene>
<proteinExistence type="predicted"/>
<dbReference type="Pfam" id="PF12840">
    <property type="entry name" value="HTH_20"/>
    <property type="match status" value="1"/>
</dbReference>
<dbReference type="InterPro" id="IPR011991">
    <property type="entry name" value="ArsR-like_HTH"/>
</dbReference>
<dbReference type="InterPro" id="IPR036388">
    <property type="entry name" value="WH-like_DNA-bd_sf"/>
</dbReference>
<comment type="caution">
    <text evidence="2">The sequence shown here is derived from an EMBL/GenBank/DDBJ whole genome shotgun (WGS) entry which is preliminary data.</text>
</comment>
<keyword evidence="3" id="KW-1185">Reference proteome</keyword>
<evidence type="ECO:0000259" key="1">
    <source>
        <dbReference type="PROSITE" id="PS50987"/>
    </source>
</evidence>
<dbReference type="Proteomes" id="UP001432995">
    <property type="component" value="Unassembled WGS sequence"/>
</dbReference>
<protein>
    <submittedName>
        <fullName evidence="2">Metalloregulator ArsR/SmtB family transcription factor</fullName>
    </submittedName>
</protein>
<dbReference type="CDD" id="cd00090">
    <property type="entry name" value="HTH_ARSR"/>
    <property type="match status" value="1"/>
</dbReference>
<feature type="domain" description="HTH arsR-type" evidence="1">
    <location>
        <begin position="12"/>
        <end position="106"/>
    </location>
</feature>
<dbReference type="SMART" id="SM00418">
    <property type="entry name" value="HTH_ARSR"/>
    <property type="match status" value="1"/>
</dbReference>
<dbReference type="PANTHER" id="PTHR38600:SF2">
    <property type="entry name" value="SLL0088 PROTEIN"/>
    <property type="match status" value="1"/>
</dbReference>
<dbReference type="InterPro" id="IPR036390">
    <property type="entry name" value="WH_DNA-bd_sf"/>
</dbReference>
<evidence type="ECO:0000313" key="2">
    <source>
        <dbReference type="EMBL" id="MER2291835.1"/>
    </source>
</evidence>
<dbReference type="EMBL" id="JBELQD010000060">
    <property type="protein sequence ID" value="MER2291835.1"/>
    <property type="molecule type" value="Genomic_DNA"/>
</dbReference>
<dbReference type="Gene3D" id="1.10.10.10">
    <property type="entry name" value="Winged helix-like DNA-binding domain superfamily/Winged helix DNA-binding domain"/>
    <property type="match status" value="1"/>
</dbReference>
<dbReference type="NCBIfam" id="NF033788">
    <property type="entry name" value="HTH_metalloreg"/>
    <property type="match status" value="1"/>
</dbReference>
<dbReference type="InterPro" id="IPR001845">
    <property type="entry name" value="HTH_ArsR_DNA-bd_dom"/>
</dbReference>
<organism evidence="2 3">
    <name type="scientific">Methylobacterium brachiatum</name>
    <dbReference type="NCBI Taxonomy" id="269660"/>
    <lineage>
        <taxon>Bacteria</taxon>
        <taxon>Pseudomonadati</taxon>
        <taxon>Pseudomonadota</taxon>
        <taxon>Alphaproteobacteria</taxon>
        <taxon>Hyphomicrobiales</taxon>
        <taxon>Methylobacteriaceae</taxon>
        <taxon>Methylobacterium</taxon>
    </lineage>
</organism>
<dbReference type="PROSITE" id="PS50987">
    <property type="entry name" value="HTH_ARSR_2"/>
    <property type="match status" value="1"/>
</dbReference>
<dbReference type="PRINTS" id="PR00778">
    <property type="entry name" value="HTHARSR"/>
</dbReference>
<dbReference type="RefSeq" id="WP_348270282.1">
    <property type="nucleotide sequence ID" value="NZ_JBELQD010000060.1"/>
</dbReference>
<reference evidence="2" key="1">
    <citation type="submission" date="2024-06" db="EMBL/GenBank/DDBJ databases">
        <authorList>
            <person name="Campbell A.G."/>
        </authorList>
    </citation>
    <scope>NUCLEOTIDE SEQUENCE</scope>
    <source>
        <strain evidence="2">EM17</strain>
    </source>
</reference>
<dbReference type="PANTHER" id="PTHR38600">
    <property type="entry name" value="TRANSCRIPTIONAL REGULATORY PROTEIN"/>
    <property type="match status" value="1"/>
</dbReference>
<accession>A0ABV1RAI4</accession>
<evidence type="ECO:0000313" key="3">
    <source>
        <dbReference type="Proteomes" id="UP001432995"/>
    </source>
</evidence>